<evidence type="ECO:0000313" key="1">
    <source>
        <dbReference type="EMBL" id="HIX06140.1"/>
    </source>
</evidence>
<organism evidence="1 2">
    <name type="scientific">Candidatus Allofournierella pullicola</name>
    <dbReference type="NCBI Taxonomy" id="2838596"/>
    <lineage>
        <taxon>Bacteria</taxon>
        <taxon>Bacillati</taxon>
        <taxon>Bacillota</taxon>
        <taxon>Clostridia</taxon>
        <taxon>Eubacteriales</taxon>
        <taxon>Oscillospiraceae</taxon>
        <taxon>Allofournierella</taxon>
    </lineage>
</organism>
<protein>
    <submittedName>
        <fullName evidence="1">Uncharacterized protein</fullName>
    </submittedName>
</protein>
<dbReference type="Proteomes" id="UP000824193">
    <property type="component" value="Unassembled WGS sequence"/>
</dbReference>
<gene>
    <name evidence="1" type="ORF">H9865_08595</name>
</gene>
<reference evidence="1" key="2">
    <citation type="submission" date="2021-04" db="EMBL/GenBank/DDBJ databases">
        <authorList>
            <person name="Gilroy R."/>
        </authorList>
    </citation>
    <scope>NUCLEOTIDE SEQUENCE</scope>
    <source>
        <strain evidence="1">2239</strain>
    </source>
</reference>
<dbReference type="EMBL" id="DXFW01000024">
    <property type="protein sequence ID" value="HIX06140.1"/>
    <property type="molecule type" value="Genomic_DNA"/>
</dbReference>
<reference evidence="1" key="1">
    <citation type="journal article" date="2021" name="PeerJ">
        <title>Extensive microbial diversity within the chicken gut microbiome revealed by metagenomics and culture.</title>
        <authorList>
            <person name="Gilroy R."/>
            <person name="Ravi A."/>
            <person name="Getino M."/>
            <person name="Pursley I."/>
            <person name="Horton D.L."/>
            <person name="Alikhan N.F."/>
            <person name="Baker D."/>
            <person name="Gharbi K."/>
            <person name="Hall N."/>
            <person name="Watson M."/>
            <person name="Adriaenssens E.M."/>
            <person name="Foster-Nyarko E."/>
            <person name="Jarju S."/>
            <person name="Secka A."/>
            <person name="Antonio M."/>
            <person name="Oren A."/>
            <person name="Chaudhuri R.R."/>
            <person name="La Ragione R."/>
            <person name="Hildebrand F."/>
            <person name="Pallen M.J."/>
        </authorList>
    </citation>
    <scope>NUCLEOTIDE SEQUENCE</scope>
    <source>
        <strain evidence="1">2239</strain>
    </source>
</reference>
<dbReference type="AlphaFoldDB" id="A0A9D1V4W9"/>
<proteinExistence type="predicted"/>
<name>A0A9D1V4W9_9FIRM</name>
<accession>A0A9D1V4W9</accession>
<sequence>MNRHRSMAFYVECLLLTVFLLALTAVLAQLFSAARAQALEARRLTDAQRLAQNVSEEFYAAENEAEFLRLAGLEAADDLGGQVERTGPSGESYRLDLELTEQPQTAGRTVTLHVEVFASNGAAVCGLDFVRYWPN</sequence>
<evidence type="ECO:0000313" key="2">
    <source>
        <dbReference type="Proteomes" id="UP000824193"/>
    </source>
</evidence>
<comment type="caution">
    <text evidence="1">The sequence shown here is derived from an EMBL/GenBank/DDBJ whole genome shotgun (WGS) entry which is preliminary data.</text>
</comment>